<dbReference type="InterPro" id="IPR036778">
    <property type="entry name" value="OHCU_decarboxylase_sf"/>
</dbReference>
<accession>A0A8H7CA70</accession>
<evidence type="ECO:0000256" key="1">
    <source>
        <dbReference type="ARBA" id="ARBA00022631"/>
    </source>
</evidence>
<organism evidence="3 4">
    <name type="scientific">Agaricus bisporus var. burnettii</name>
    <dbReference type="NCBI Taxonomy" id="192524"/>
    <lineage>
        <taxon>Eukaryota</taxon>
        <taxon>Fungi</taxon>
        <taxon>Dikarya</taxon>
        <taxon>Basidiomycota</taxon>
        <taxon>Agaricomycotina</taxon>
        <taxon>Agaricomycetes</taxon>
        <taxon>Agaricomycetidae</taxon>
        <taxon>Agaricales</taxon>
        <taxon>Agaricineae</taxon>
        <taxon>Agaricaceae</taxon>
        <taxon>Agaricus</taxon>
    </lineage>
</organism>
<evidence type="ECO:0000313" key="4">
    <source>
        <dbReference type="Proteomes" id="UP000629468"/>
    </source>
</evidence>
<feature type="domain" description="Oxo-4-hydroxy-4-carboxy-5-ureidoimidazoline decarboxylase" evidence="2">
    <location>
        <begin position="22"/>
        <end position="152"/>
    </location>
</feature>
<protein>
    <recommendedName>
        <fullName evidence="2">Oxo-4-hydroxy-4-carboxy-5-ureidoimidazoline decarboxylase domain-containing protein</fullName>
    </recommendedName>
</protein>
<dbReference type="Proteomes" id="UP000629468">
    <property type="component" value="Unassembled WGS sequence"/>
</dbReference>
<evidence type="ECO:0000313" key="3">
    <source>
        <dbReference type="EMBL" id="KAF7770503.1"/>
    </source>
</evidence>
<reference evidence="3 4" key="1">
    <citation type="journal article" name="Sci. Rep.">
        <title>Telomere-to-telomere assembled and centromere annotated genomes of the two main subspecies of the button mushroom Agaricus bisporus reveal especially polymorphic chromosome ends.</title>
        <authorList>
            <person name="Sonnenberg A.S.M."/>
            <person name="Sedaghat-Telgerd N."/>
            <person name="Lavrijssen B."/>
            <person name="Ohm R.A."/>
            <person name="Hendrickx P.M."/>
            <person name="Scholtmeijer K."/>
            <person name="Baars J.J.P."/>
            <person name="van Peer A."/>
        </authorList>
    </citation>
    <scope>NUCLEOTIDE SEQUENCE [LARGE SCALE GENOMIC DNA]</scope>
    <source>
        <strain evidence="3 4">H119_p4</strain>
    </source>
</reference>
<comment type="caution">
    <text evidence="3">The sequence shown here is derived from an EMBL/GenBank/DDBJ whole genome shotgun (WGS) entry which is preliminary data.</text>
</comment>
<keyword evidence="1" id="KW-0659">Purine metabolism</keyword>
<dbReference type="Gene3D" id="1.10.3330.10">
    <property type="entry name" value="Oxo-4-hydroxy-4-carboxy-5-ureidoimidazoline decarboxylase"/>
    <property type="match status" value="1"/>
</dbReference>
<gene>
    <name evidence="3" type="ORF">Agabi119p4_6477</name>
</gene>
<dbReference type="SUPFAM" id="SSF158694">
    <property type="entry name" value="UraD-Like"/>
    <property type="match status" value="1"/>
</dbReference>
<dbReference type="Pfam" id="PF09349">
    <property type="entry name" value="OHCU_decarbox"/>
    <property type="match status" value="1"/>
</dbReference>
<evidence type="ECO:0000259" key="2">
    <source>
        <dbReference type="Pfam" id="PF09349"/>
    </source>
</evidence>
<dbReference type="PANTHER" id="PTHR37987">
    <property type="entry name" value="CHROMOSOME 9, WHOLE GENOME SHOTGUN SEQUENCE"/>
    <property type="match status" value="1"/>
</dbReference>
<dbReference type="GO" id="GO:0006144">
    <property type="term" value="P:purine nucleobase metabolic process"/>
    <property type="evidence" value="ECO:0007669"/>
    <property type="project" value="UniProtKB-KW"/>
</dbReference>
<sequence>MSSLPDLELVREGVSNSQSPLAQTLSILFEPSPILLVKLEPQLSTYLKSQSLSSPSSYSQLIDRALDEIKKWDISSQSEFISGHPRIGETKNLSNLSAAEQGATAVVNPTPPEVLARLKHLNACYEAEYPGLRYITFVNGRSRATIAEEMEDVLGIERSRSPDEPPLAEFTSKARGRGDEKWLSELRRAVEDVGKIAQSRLEKLQA</sequence>
<dbReference type="AlphaFoldDB" id="A0A8H7CA70"/>
<proteinExistence type="predicted"/>
<dbReference type="InterPro" id="IPR018020">
    <property type="entry name" value="OHCU_decarboxylase"/>
</dbReference>
<name>A0A8H7CA70_AGABI</name>
<dbReference type="EMBL" id="JABXXO010000009">
    <property type="protein sequence ID" value="KAF7770503.1"/>
    <property type="molecule type" value="Genomic_DNA"/>
</dbReference>
<dbReference type="PANTHER" id="PTHR37987:SF1">
    <property type="entry name" value="OXO-4-HYDROXY-4-CARBOXY-5-UREIDOIMIDAZOLINE DECARBOXYLASE DOMAIN-CONTAINING PROTEIN"/>
    <property type="match status" value="1"/>
</dbReference>